<dbReference type="Pfam" id="PF00109">
    <property type="entry name" value="ketoacyl-synt"/>
    <property type="match status" value="1"/>
</dbReference>
<dbReference type="SUPFAM" id="SSF52151">
    <property type="entry name" value="FabD/lysophospholipase-like"/>
    <property type="match status" value="1"/>
</dbReference>
<dbReference type="Pfam" id="PF21089">
    <property type="entry name" value="PKS_DH_N"/>
    <property type="match status" value="1"/>
</dbReference>
<dbReference type="InterPro" id="IPR016039">
    <property type="entry name" value="Thiolase-like"/>
</dbReference>
<dbReference type="Pfam" id="PF00698">
    <property type="entry name" value="Acyl_transf_1"/>
    <property type="match status" value="1"/>
</dbReference>
<dbReference type="Gene3D" id="3.40.47.10">
    <property type="match status" value="1"/>
</dbReference>
<dbReference type="InterPro" id="IPR013968">
    <property type="entry name" value="PKS_KR"/>
</dbReference>
<keyword evidence="5" id="KW-0560">Oxidoreductase</keyword>
<dbReference type="InterPro" id="IPR014030">
    <property type="entry name" value="Ketoacyl_synth_N"/>
</dbReference>
<evidence type="ECO:0000256" key="10">
    <source>
        <dbReference type="SAM" id="Phobius"/>
    </source>
</evidence>
<dbReference type="PANTHER" id="PTHR43775">
    <property type="entry name" value="FATTY ACID SYNTHASE"/>
    <property type="match status" value="1"/>
</dbReference>
<feature type="region of interest" description="Disordered" evidence="9">
    <location>
        <begin position="2429"/>
        <end position="2448"/>
    </location>
</feature>
<keyword evidence="10" id="KW-0812">Transmembrane</keyword>
<evidence type="ECO:0000256" key="3">
    <source>
        <dbReference type="ARBA" id="ARBA00022679"/>
    </source>
</evidence>
<dbReference type="OrthoDB" id="329835at2759"/>
<dbReference type="InterPro" id="IPR032821">
    <property type="entry name" value="PKS_assoc"/>
</dbReference>
<dbReference type="EMBL" id="ML994667">
    <property type="protein sequence ID" value="KAF2179436.1"/>
    <property type="molecule type" value="Genomic_DNA"/>
</dbReference>
<dbReference type="GO" id="GO:0016491">
    <property type="term" value="F:oxidoreductase activity"/>
    <property type="evidence" value="ECO:0007669"/>
    <property type="project" value="UniProtKB-KW"/>
</dbReference>
<dbReference type="Pfam" id="PF13602">
    <property type="entry name" value="ADH_zinc_N_2"/>
    <property type="match status" value="1"/>
</dbReference>
<dbReference type="Pfam" id="PF02801">
    <property type="entry name" value="Ketoacyl-synt_C"/>
    <property type="match status" value="1"/>
</dbReference>
<evidence type="ECO:0000256" key="1">
    <source>
        <dbReference type="ARBA" id="ARBA00022450"/>
    </source>
</evidence>
<dbReference type="PROSITE" id="PS52004">
    <property type="entry name" value="KS3_2"/>
    <property type="match status" value="1"/>
</dbReference>
<dbReference type="Gene3D" id="1.10.1200.10">
    <property type="entry name" value="ACP-like"/>
    <property type="match status" value="1"/>
</dbReference>
<dbReference type="CDD" id="cd02440">
    <property type="entry name" value="AdoMet_MTases"/>
    <property type="match status" value="1"/>
</dbReference>
<reference evidence="14" key="1">
    <citation type="journal article" date="2020" name="Stud. Mycol.">
        <title>101 Dothideomycetes genomes: a test case for predicting lifestyles and emergence of pathogens.</title>
        <authorList>
            <person name="Haridas S."/>
            <person name="Albert R."/>
            <person name="Binder M."/>
            <person name="Bloem J."/>
            <person name="Labutti K."/>
            <person name="Salamov A."/>
            <person name="Andreopoulos B."/>
            <person name="Baker S."/>
            <person name="Barry K."/>
            <person name="Bills G."/>
            <person name="Bluhm B."/>
            <person name="Cannon C."/>
            <person name="Castanera R."/>
            <person name="Culley D."/>
            <person name="Daum C."/>
            <person name="Ezra D."/>
            <person name="Gonzalez J."/>
            <person name="Henrissat B."/>
            <person name="Kuo A."/>
            <person name="Liang C."/>
            <person name="Lipzen A."/>
            <person name="Lutzoni F."/>
            <person name="Magnuson J."/>
            <person name="Mondo S."/>
            <person name="Nolan M."/>
            <person name="Ohm R."/>
            <person name="Pangilinan J."/>
            <person name="Park H.-J."/>
            <person name="Ramirez L."/>
            <person name="Alfaro M."/>
            <person name="Sun H."/>
            <person name="Tritt A."/>
            <person name="Yoshinaga Y."/>
            <person name="Zwiers L.-H."/>
            <person name="Turgeon B."/>
            <person name="Goodwin S."/>
            <person name="Spatafora J."/>
            <person name="Crous P."/>
            <person name="Grigoriev I."/>
        </authorList>
    </citation>
    <scope>NUCLEOTIDE SEQUENCE</scope>
    <source>
        <strain evidence="14">CBS 207.26</strain>
    </source>
</reference>
<dbReference type="Gene3D" id="3.30.70.3290">
    <property type="match status" value="2"/>
</dbReference>
<dbReference type="FunFam" id="3.40.50.720:FF:000209">
    <property type="entry name" value="Polyketide synthase Pks12"/>
    <property type="match status" value="1"/>
</dbReference>
<evidence type="ECO:0000259" key="12">
    <source>
        <dbReference type="PROSITE" id="PS52004"/>
    </source>
</evidence>
<evidence type="ECO:0000259" key="11">
    <source>
        <dbReference type="PROSITE" id="PS50075"/>
    </source>
</evidence>
<evidence type="ECO:0000313" key="14">
    <source>
        <dbReference type="EMBL" id="KAF2179436.1"/>
    </source>
</evidence>
<dbReference type="SUPFAM" id="SSF47336">
    <property type="entry name" value="ACP-like"/>
    <property type="match status" value="1"/>
</dbReference>
<dbReference type="InterPro" id="IPR006162">
    <property type="entry name" value="Ppantetheine_attach_site"/>
</dbReference>
<dbReference type="GO" id="GO:0004312">
    <property type="term" value="F:fatty acid synthase activity"/>
    <property type="evidence" value="ECO:0007669"/>
    <property type="project" value="TreeGrafter"/>
</dbReference>
<name>A0A6A6DP68_9PEZI</name>
<dbReference type="CDD" id="cd05195">
    <property type="entry name" value="enoyl_red"/>
    <property type="match status" value="1"/>
</dbReference>
<feature type="transmembrane region" description="Helical" evidence="10">
    <location>
        <begin position="2738"/>
        <end position="2762"/>
    </location>
</feature>
<dbReference type="Pfam" id="PF16197">
    <property type="entry name" value="KAsynt_C_assoc"/>
    <property type="match status" value="1"/>
</dbReference>
<dbReference type="Pfam" id="PF08240">
    <property type="entry name" value="ADH_N"/>
    <property type="match status" value="1"/>
</dbReference>
<dbReference type="Gene3D" id="3.40.366.10">
    <property type="entry name" value="Malonyl-Coenzyme A Acyl Carrier Protein, domain 2"/>
    <property type="match status" value="2"/>
</dbReference>
<keyword evidence="7" id="KW-0012">Acyltransferase</keyword>
<dbReference type="SMART" id="SM00825">
    <property type="entry name" value="PKS_KS"/>
    <property type="match status" value="1"/>
</dbReference>
<dbReference type="PROSITE" id="PS00012">
    <property type="entry name" value="PHOSPHOPANTETHEINE"/>
    <property type="match status" value="1"/>
</dbReference>
<evidence type="ECO:0000256" key="9">
    <source>
        <dbReference type="SAM" id="MobiDB-lite"/>
    </source>
</evidence>
<accession>A0A6A6DP68</accession>
<proteinExistence type="predicted"/>
<dbReference type="InterPro" id="IPR020807">
    <property type="entry name" value="PKS_DH"/>
</dbReference>
<dbReference type="GO" id="GO:0004315">
    <property type="term" value="F:3-oxoacyl-[acyl-carrier-protein] synthase activity"/>
    <property type="evidence" value="ECO:0007669"/>
    <property type="project" value="InterPro"/>
</dbReference>
<keyword evidence="2" id="KW-0597">Phosphoprotein</keyword>
<organism evidence="14 15">
    <name type="scientific">Zopfia rhizophila CBS 207.26</name>
    <dbReference type="NCBI Taxonomy" id="1314779"/>
    <lineage>
        <taxon>Eukaryota</taxon>
        <taxon>Fungi</taxon>
        <taxon>Dikarya</taxon>
        <taxon>Ascomycota</taxon>
        <taxon>Pezizomycotina</taxon>
        <taxon>Dothideomycetes</taxon>
        <taxon>Dothideomycetes incertae sedis</taxon>
        <taxon>Zopfiaceae</taxon>
        <taxon>Zopfia</taxon>
    </lineage>
</organism>
<dbReference type="InterPro" id="IPR011032">
    <property type="entry name" value="GroES-like_sf"/>
</dbReference>
<dbReference type="InterPro" id="IPR018201">
    <property type="entry name" value="Ketoacyl_synth_AS"/>
</dbReference>
<dbReference type="SUPFAM" id="SSF50129">
    <property type="entry name" value="GroES-like"/>
    <property type="match status" value="1"/>
</dbReference>
<dbReference type="InterPro" id="IPR014043">
    <property type="entry name" value="Acyl_transferase_dom"/>
</dbReference>
<evidence type="ECO:0000256" key="6">
    <source>
        <dbReference type="ARBA" id="ARBA00023268"/>
    </source>
</evidence>
<keyword evidence="4" id="KW-0521">NADP</keyword>
<dbReference type="SMART" id="SM00823">
    <property type="entry name" value="PKS_PP"/>
    <property type="match status" value="1"/>
</dbReference>
<dbReference type="SUPFAM" id="SSF51735">
    <property type="entry name" value="NAD(P)-binding Rossmann-fold domains"/>
    <property type="match status" value="2"/>
</dbReference>
<dbReference type="Pfam" id="PF08659">
    <property type="entry name" value="KR"/>
    <property type="match status" value="1"/>
</dbReference>
<evidence type="ECO:0000313" key="15">
    <source>
        <dbReference type="Proteomes" id="UP000800200"/>
    </source>
</evidence>
<dbReference type="GO" id="GO:0030639">
    <property type="term" value="P:polyketide biosynthetic process"/>
    <property type="evidence" value="ECO:0007669"/>
    <property type="project" value="UniProtKB-ARBA"/>
</dbReference>
<dbReference type="Gene3D" id="3.40.50.150">
    <property type="entry name" value="Vaccinia Virus protein VP39"/>
    <property type="match status" value="1"/>
</dbReference>
<dbReference type="GO" id="GO:0006633">
    <property type="term" value="P:fatty acid biosynthetic process"/>
    <property type="evidence" value="ECO:0007669"/>
    <property type="project" value="InterPro"/>
</dbReference>
<dbReference type="CDD" id="cd00833">
    <property type="entry name" value="PKS"/>
    <property type="match status" value="1"/>
</dbReference>
<dbReference type="Gene3D" id="3.90.180.10">
    <property type="entry name" value="Medium-chain alcohol dehydrogenases, catalytic domain"/>
    <property type="match status" value="1"/>
</dbReference>
<evidence type="ECO:0000256" key="2">
    <source>
        <dbReference type="ARBA" id="ARBA00022553"/>
    </source>
</evidence>
<dbReference type="Gene3D" id="3.10.129.110">
    <property type="entry name" value="Polyketide synthase dehydratase"/>
    <property type="match status" value="1"/>
</dbReference>
<evidence type="ECO:0000256" key="8">
    <source>
        <dbReference type="PROSITE-ProRule" id="PRU01363"/>
    </source>
</evidence>
<dbReference type="PROSITE" id="PS52019">
    <property type="entry name" value="PKS_MFAS_DH"/>
    <property type="match status" value="1"/>
</dbReference>
<dbReference type="InterPro" id="IPR042104">
    <property type="entry name" value="PKS_dehydratase_sf"/>
</dbReference>
<dbReference type="InterPro" id="IPR049326">
    <property type="entry name" value="Rhodopsin_dom_fungi"/>
</dbReference>
<dbReference type="SMART" id="SM00829">
    <property type="entry name" value="PKS_ER"/>
    <property type="match status" value="1"/>
</dbReference>
<dbReference type="InterPro" id="IPR013154">
    <property type="entry name" value="ADH-like_N"/>
</dbReference>
<dbReference type="Proteomes" id="UP000800200">
    <property type="component" value="Unassembled WGS sequence"/>
</dbReference>
<dbReference type="InterPro" id="IPR049551">
    <property type="entry name" value="PKS_DH_C"/>
</dbReference>
<feature type="transmembrane region" description="Helical" evidence="10">
    <location>
        <begin position="2702"/>
        <end position="2718"/>
    </location>
</feature>
<dbReference type="SUPFAM" id="SSF55048">
    <property type="entry name" value="Probable ACP-binding domain of malonyl-CoA ACP transacylase"/>
    <property type="match status" value="1"/>
</dbReference>
<evidence type="ECO:0000259" key="13">
    <source>
        <dbReference type="PROSITE" id="PS52019"/>
    </source>
</evidence>
<keyword evidence="6" id="KW-0511">Multifunctional enzyme</keyword>
<keyword evidence="3" id="KW-0808">Transferase</keyword>
<dbReference type="GO" id="GO:0031177">
    <property type="term" value="F:phosphopantetheine binding"/>
    <property type="evidence" value="ECO:0007669"/>
    <property type="project" value="InterPro"/>
</dbReference>
<gene>
    <name evidence="14" type="ORF">K469DRAFT_596142</name>
</gene>
<protein>
    <submittedName>
        <fullName evidence="14">Uncharacterized protein</fullName>
    </submittedName>
</protein>
<dbReference type="InterPro" id="IPR020843">
    <property type="entry name" value="ER"/>
</dbReference>
<dbReference type="InterPro" id="IPR029063">
    <property type="entry name" value="SAM-dependent_MTases_sf"/>
</dbReference>
<dbReference type="PANTHER" id="PTHR43775:SF29">
    <property type="entry name" value="ASPERFURANONE POLYKETIDE SYNTHASE AFOG-RELATED"/>
    <property type="match status" value="1"/>
</dbReference>
<dbReference type="InterPro" id="IPR009081">
    <property type="entry name" value="PP-bd_ACP"/>
</dbReference>
<dbReference type="Pfam" id="PF23297">
    <property type="entry name" value="ACP_SdgA_C"/>
    <property type="match status" value="1"/>
</dbReference>
<feature type="compositionally biased region" description="Low complexity" evidence="9">
    <location>
        <begin position="2431"/>
        <end position="2446"/>
    </location>
</feature>
<dbReference type="InterPro" id="IPR020841">
    <property type="entry name" value="PKS_Beta-ketoAc_synthase_dom"/>
</dbReference>
<dbReference type="InterPro" id="IPR049900">
    <property type="entry name" value="PKS_mFAS_DH"/>
</dbReference>
<dbReference type="InterPro" id="IPR001227">
    <property type="entry name" value="Ac_transferase_dom_sf"/>
</dbReference>
<dbReference type="InterPro" id="IPR056501">
    <property type="entry name" value="NAD-bd_HRPKS_sdrA"/>
</dbReference>
<dbReference type="InterPro" id="IPR020806">
    <property type="entry name" value="PKS_PP-bd"/>
</dbReference>
<evidence type="ECO:0000256" key="5">
    <source>
        <dbReference type="ARBA" id="ARBA00023002"/>
    </source>
</evidence>
<dbReference type="InterPro" id="IPR036736">
    <property type="entry name" value="ACP-like_sf"/>
</dbReference>
<dbReference type="InterPro" id="IPR049552">
    <property type="entry name" value="PKS_DH_N"/>
</dbReference>
<feature type="transmembrane region" description="Helical" evidence="10">
    <location>
        <begin position="2678"/>
        <end position="2695"/>
    </location>
</feature>
<feature type="domain" description="Ketosynthase family 3 (KS3)" evidence="12">
    <location>
        <begin position="1"/>
        <end position="426"/>
    </location>
</feature>
<dbReference type="InterPro" id="IPR036291">
    <property type="entry name" value="NAD(P)-bd_dom_sf"/>
</dbReference>
<dbReference type="SMART" id="SM00826">
    <property type="entry name" value="PKS_DH"/>
    <property type="match status" value="1"/>
</dbReference>
<sequence>MEPIAVVGFSFKLPQDADSPEGFWRILMERRCTMTEWPKDRVNIDSYHNQDRTERSSVPARGANFIKEDPSLFDAPFFSITATEAASMDPQQRMLLETSYRAFENAGIPLEQLRGSNTGVYTGSMNDDYRLLTVRDIENTPKYAPTGIACSMLANRISWFFDLNGPSINLDSACSSSLMALHFACQGLRTGDTSMALVTGANLLLGVESMLSMTQMGFLSPDSRSFSFDERANGYARGEGIGVVVLKRLSDAIKDNDTIRAVIRSTGANQDGYTPGITVPSRDSQARLIRETYEKAGLDLGSTRYFEAHGTGTPVGDPLEAAAIGSVFQQYRSPEEPLYIGALKSNIGHLEGASGVAALIKAIMVLENGIIPPNTNFERPNPKIDADSLNIKFPLQSTPWPSSGLRRASVNSFGFGGSNAHAVLEDAHSYLKSKHLLANHSTSLDSSRNDSVWSEVDSPRRLSEDKQSSDGPISELLIWTAADEAAVLRTTDEYAQHLSDTLSRNPLPDGYCKDLSYTLSCRRSRFGWRSFAVIDSSGSLADLKPLVSKPNRASKNTRIAFVFTGQGAQYKDMGVQLLEYPTFRKTLIACDDVLFKMGCEWTIFKELTVDELNFNIVPATVVGHSSGEIGAAYAIGALSLTSAMKIAYHRGRLAGNLVNQEAGGSMLAIGLSEKKITPFLERLKVLGRRDLTVACINSPVNITIAGSNGSIRILKALLDSDTVFCRELKTGVAYHSPQMQEVADEYRDAIQDLEAGEPVETPVSMISSVTGDSVLEPESLRSPDYWVRNMVQSVKFSYAMERLVSRPDIGPKPQSNSPPIHDIIEIGPHAALQRPVIEILEHTKQAIRYTSALSRFKSGISQVLEMTGKLFCAGYDIHLDKVNCLNMSNGMKYKCLTDLPQYSFTRQKHWHESPLSRNLRLRHHFPRPLLGAPVQDWNPLEPKWRRYFDVQEFQWTVDHKVNGMILFPAAGMLVVALEAVQETANKHQAIKGFFLKEAIFSNPIPIPTKHQERAEVETYLRTITNALEAEATWSEVRICVRQEENWNLACRATIQVQYASPLSGIDDGSEETLRLERMKETFQHAARDSQRKVDQSHFYQHFARMGLQYGPMFRGLHDIKWDNVHSAVGKIRLPGEEAHPYLVHPATLDAMAQLAFCPITRGGADVIPTSLPTRVRNAWFSLDGLDDKNGNGLRVSTRSVFKGFKGTDSSLVMLNENGEVAVSIESLETTMIATKEEMESENLVQRRLCFNIDSKPDIDMLESDQLLSYIEPNFSGDAEQAAFYKDLDRALKWFIATTLAEVTSNDAWNSKPHMRRYIDWLRFQARRTDDQTSSEDAGGRIDMQNAEAREEFFSRIGATNDRGKLYVTIGRQLLSIIRDQADPLEILFQTDLAERFYEDLYSSMRSESTLWKYLDALGHKNPSLKILEVGAGTGSMTGSILAPLLLHGDKEQGTPRFSRYDYTDISVGFFEKAKEKFAHVYESGRMHFQSLDLENDPAEQGFELGSYDLVVAASVLHATKNVTRTLEHVRKLLKPAGRLVLLELVEPEILRSAFIFGLLPGWWLSTDSRHNYRQWSPGITEEQWSTVLTQTGFSGADAVVRDHKDEFSHEWSFIFSTAVPRTQQLPTEDIVLIVDSKSETQTQLAAQVQSKISSKGVSKCRVISIDRIPTADLALCSIVFLPESERPFLRDLTETDFQTLKDLLSTGKRLLWVTQADRGSDSWPDCNTVTGFARVFRSENPSRPFTTLSLEGSSTVEANTNALLKTLEATAQFCQDCEIEYIMKDGILEVNRIIEANSLDQIIRSKTTPKQRGQAFGEAGPLVMTVGSPGVLDSLRFVRDHEPDTPLAPEEVEVEVKAVGLNFKDVLVALGRVEGHVFGNECAGFVRRVGAGVQSLQPGDRVCAAKIGSMKSYVRGTENNVINIPDSLSFEEAASLPVVGTTAYYALIEMGRLAKYETILIHAGAGATGQMCIQLAQLIGAEVFTTVSSPEKKELLMTRYGIPEDHIFYSRNTSFAKGVMRKTNNCGVDMIVNSLSGDSLVASWEVIAPFGRFIEIGRGDIRANSKLPMVHFDKNVSFIAAALDYTFDHRPAHVKKMFLALSKMMEKGEVRHPYPLKPYSISQAEEAFRLLQSGRSIGKVVVTVNPADVVQQTYLVDTSPYQLRSDASYLIAGGLGGLGRSAARWMVSKGARHLILLSRSGPTSKAAIAFINKLRDSGVQVQAPRCDVSSEESLAKVVSDCSTTMPPIKGCLQCTMVLNDTLFEKMKCSDWNIAVRPKIQASWNLHKLLPSGMDFFILLSSLSGIVGTIGQSNYAAGNTYQDALAHHRLHLGEKAVSLDLGVMAGVGIIAENKDYAHTKETMGAMLQVQENEFHALLDHYCDPNVSYDPPQLTAQAAIGLPTPQLLRSKGLEPPPRVSGRLFSGMDQIDASTSTASPSTSSEPNPTDYTKDFIAAESSADAEAVVVLALVAKLSRSLSVPAEEIDTSKQLFQYGVDSLVGVELRNWFAKEFMANVAIFNLMGAPSIAAVGKLVVGASTAKKVGVELSTEDLHSYRDLYVQDEFQNILEYVRLHSATKVESIRSRFHSSSNQSTVPPSNLPNPAFRTNPGHGAKSLRLLLASCWQQSALSASSLCGCTLITYSQPFSSYLLTILNAPALEPLKGVKPNFVDLPNLRNDPLTISLLVLSTTVVWIRLYKLRQELIYAIAFHCYVFEIHLLPTGVHQWNLLVKDMLRGLRLFHYAEIMYTLSIVPLKAAIILQCLRVFVPDGIRDSTFWISHLLLWANAIFYITVIFVEAVSCSPRAAIWDVTIKGKCLNRLWLHYISADFNSFSDLLVSILPQRAIWNMTMPRKRQVGLSALFLFGVL</sequence>
<dbReference type="SMART" id="SM00822">
    <property type="entry name" value="PKS_KR"/>
    <property type="match status" value="1"/>
</dbReference>
<dbReference type="PROSITE" id="PS00606">
    <property type="entry name" value="KS3_1"/>
    <property type="match status" value="1"/>
</dbReference>
<dbReference type="PROSITE" id="PS50075">
    <property type="entry name" value="CARRIER"/>
    <property type="match status" value="1"/>
</dbReference>
<dbReference type="GO" id="GO:1901336">
    <property type="term" value="P:lactone biosynthetic process"/>
    <property type="evidence" value="ECO:0007669"/>
    <property type="project" value="UniProtKB-ARBA"/>
</dbReference>
<dbReference type="InterPro" id="IPR016036">
    <property type="entry name" value="Malonyl_transacylase_ACP-bd"/>
</dbReference>
<keyword evidence="10" id="KW-0472">Membrane</keyword>
<dbReference type="InterPro" id="IPR057326">
    <property type="entry name" value="KR_dom"/>
</dbReference>
<feature type="region of interest" description="C-terminal hotdog fold" evidence="8">
    <location>
        <begin position="1089"/>
        <end position="1238"/>
    </location>
</feature>
<feature type="region of interest" description="N-terminal hotdog fold" evidence="8">
    <location>
        <begin position="927"/>
        <end position="1061"/>
    </location>
</feature>
<keyword evidence="15" id="KW-1185">Reference proteome</keyword>
<dbReference type="Gene3D" id="3.40.50.720">
    <property type="entry name" value="NAD(P)-binding Rossmann-like Domain"/>
    <property type="match status" value="1"/>
</dbReference>
<dbReference type="Pfam" id="PF14765">
    <property type="entry name" value="PS-DH"/>
    <property type="match status" value="1"/>
</dbReference>
<evidence type="ECO:0000256" key="7">
    <source>
        <dbReference type="ARBA" id="ARBA00023315"/>
    </source>
</evidence>
<dbReference type="InterPro" id="IPR013217">
    <property type="entry name" value="Methyltransf_12"/>
</dbReference>
<dbReference type="InterPro" id="IPR016035">
    <property type="entry name" value="Acyl_Trfase/lysoPLipase"/>
</dbReference>
<dbReference type="Pfam" id="PF23114">
    <property type="entry name" value="NAD-bd_HRPKS_sdrA"/>
    <property type="match status" value="1"/>
</dbReference>
<evidence type="ECO:0000256" key="4">
    <source>
        <dbReference type="ARBA" id="ARBA00022857"/>
    </source>
</evidence>
<feature type="domain" description="PKS/mFAS DH" evidence="13">
    <location>
        <begin position="927"/>
        <end position="1238"/>
    </location>
</feature>
<dbReference type="InterPro" id="IPR014031">
    <property type="entry name" value="Ketoacyl_synth_C"/>
</dbReference>
<dbReference type="SUPFAM" id="SSF53335">
    <property type="entry name" value="S-adenosyl-L-methionine-dependent methyltransferases"/>
    <property type="match status" value="1"/>
</dbReference>
<feature type="active site" description="Proton acceptor; for dehydratase activity" evidence="8">
    <location>
        <position position="959"/>
    </location>
</feature>
<dbReference type="SMART" id="SM00827">
    <property type="entry name" value="PKS_AT"/>
    <property type="match status" value="1"/>
</dbReference>
<feature type="transmembrane region" description="Helical" evidence="10">
    <location>
        <begin position="2774"/>
        <end position="2795"/>
    </location>
</feature>
<dbReference type="Pfam" id="PF20684">
    <property type="entry name" value="Fung_rhodopsin"/>
    <property type="match status" value="1"/>
</dbReference>
<keyword evidence="1" id="KW-0596">Phosphopantetheine</keyword>
<dbReference type="Pfam" id="PF08242">
    <property type="entry name" value="Methyltransf_12"/>
    <property type="match status" value="1"/>
</dbReference>
<keyword evidence="10" id="KW-1133">Transmembrane helix</keyword>
<dbReference type="SUPFAM" id="SSF53901">
    <property type="entry name" value="Thiolase-like"/>
    <property type="match status" value="1"/>
</dbReference>
<dbReference type="InterPro" id="IPR050091">
    <property type="entry name" value="PKS_NRPS_Biosynth_Enz"/>
</dbReference>
<feature type="active site" description="Proton donor; for dehydratase activity" evidence="8">
    <location>
        <position position="1149"/>
    </location>
</feature>
<feature type="domain" description="Carrier" evidence="11">
    <location>
        <begin position="2460"/>
        <end position="2537"/>
    </location>
</feature>